<keyword evidence="6 7" id="KW-0472">Membrane</keyword>
<feature type="transmembrane region" description="Helical" evidence="7">
    <location>
        <begin position="359"/>
        <end position="381"/>
    </location>
</feature>
<evidence type="ECO:0000259" key="8">
    <source>
        <dbReference type="Pfam" id="PF06808"/>
    </source>
</evidence>
<evidence type="ECO:0000256" key="4">
    <source>
        <dbReference type="ARBA" id="ARBA00022692"/>
    </source>
</evidence>
<feature type="transmembrane region" description="Helical" evidence="7">
    <location>
        <begin position="165"/>
        <end position="193"/>
    </location>
</feature>
<reference evidence="9 10" key="1">
    <citation type="submission" date="2018-03" db="EMBL/GenBank/DDBJ databases">
        <title>Lachnoclostridium SNUG30386 gen.nov., sp.nov., isolated from human faeces.</title>
        <authorList>
            <person name="Seo B."/>
            <person name="Jeon K."/>
            <person name="Ko G."/>
        </authorList>
    </citation>
    <scope>NUCLEOTIDE SEQUENCE [LARGE SCALE GENOMIC DNA]</scope>
    <source>
        <strain evidence="9 10">SNUG30386</strain>
    </source>
</reference>
<feature type="transmembrane region" description="Helical" evidence="7">
    <location>
        <begin position="272"/>
        <end position="293"/>
    </location>
</feature>
<dbReference type="InterPro" id="IPR010656">
    <property type="entry name" value="DctM"/>
</dbReference>
<feature type="transmembrane region" description="Helical" evidence="7">
    <location>
        <begin position="111"/>
        <end position="129"/>
    </location>
</feature>
<feature type="transmembrane region" description="Helical" evidence="7">
    <location>
        <begin position="335"/>
        <end position="353"/>
    </location>
</feature>
<proteinExistence type="predicted"/>
<dbReference type="PANTHER" id="PTHR33362">
    <property type="entry name" value="SIALIC ACID TRAP TRANSPORTER PERMEASE PROTEIN SIAT-RELATED"/>
    <property type="match status" value="1"/>
</dbReference>
<keyword evidence="10" id="KW-1185">Reference proteome</keyword>
<evidence type="ECO:0000256" key="3">
    <source>
        <dbReference type="ARBA" id="ARBA00022519"/>
    </source>
</evidence>
<evidence type="ECO:0000256" key="7">
    <source>
        <dbReference type="SAM" id="Phobius"/>
    </source>
</evidence>
<evidence type="ECO:0000256" key="1">
    <source>
        <dbReference type="ARBA" id="ARBA00004429"/>
    </source>
</evidence>
<dbReference type="PIRSF" id="PIRSF006066">
    <property type="entry name" value="HI0050"/>
    <property type="match status" value="1"/>
</dbReference>
<evidence type="ECO:0000313" key="10">
    <source>
        <dbReference type="Proteomes" id="UP000241048"/>
    </source>
</evidence>
<feature type="transmembrane region" description="Helical" evidence="7">
    <location>
        <begin position="83"/>
        <end position="105"/>
    </location>
</feature>
<feature type="transmembrane region" description="Helical" evidence="7">
    <location>
        <begin position="401"/>
        <end position="422"/>
    </location>
</feature>
<evidence type="ECO:0000256" key="2">
    <source>
        <dbReference type="ARBA" id="ARBA00022475"/>
    </source>
</evidence>
<protein>
    <submittedName>
        <fullName evidence="9">C4-dicarboxylate ABC transporter</fullName>
    </submittedName>
</protein>
<feature type="transmembrane region" description="Helical" evidence="7">
    <location>
        <begin position="46"/>
        <end position="63"/>
    </location>
</feature>
<feature type="transmembrane region" description="Helical" evidence="7">
    <location>
        <begin position="214"/>
        <end position="236"/>
    </location>
</feature>
<feature type="transmembrane region" description="Helical" evidence="7">
    <location>
        <begin position="242"/>
        <end position="260"/>
    </location>
</feature>
<dbReference type="NCBIfam" id="TIGR00786">
    <property type="entry name" value="dctM"/>
    <property type="match status" value="1"/>
</dbReference>
<feature type="domain" description="TRAP C4-dicarboxylate transport system permease DctM subunit" evidence="8">
    <location>
        <begin position="6"/>
        <end position="418"/>
    </location>
</feature>
<dbReference type="Pfam" id="PF06808">
    <property type="entry name" value="DctM"/>
    <property type="match status" value="1"/>
</dbReference>
<feature type="transmembrane region" description="Helical" evidence="7">
    <location>
        <begin position="136"/>
        <end position="159"/>
    </location>
</feature>
<gene>
    <name evidence="9" type="ORF">C7U56_13795</name>
</gene>
<dbReference type="GO" id="GO:0005886">
    <property type="term" value="C:plasma membrane"/>
    <property type="evidence" value="ECO:0007669"/>
    <property type="project" value="UniProtKB-SubCell"/>
</dbReference>
<name>A0A2T3FKZ3_9CLOT</name>
<keyword evidence="2" id="KW-1003">Cell membrane</keyword>
<dbReference type="PANTHER" id="PTHR33362:SF5">
    <property type="entry name" value="C4-DICARBOXYLATE TRAP TRANSPORTER LARGE PERMEASE PROTEIN DCTM"/>
    <property type="match status" value="1"/>
</dbReference>
<organism evidence="9 10">
    <name type="scientific">Clostridium fessum</name>
    <dbReference type="NCBI Taxonomy" id="2126740"/>
    <lineage>
        <taxon>Bacteria</taxon>
        <taxon>Bacillati</taxon>
        <taxon>Bacillota</taxon>
        <taxon>Clostridia</taxon>
        <taxon>Eubacteriales</taxon>
        <taxon>Clostridiaceae</taxon>
        <taxon>Clostridium</taxon>
    </lineage>
</organism>
<dbReference type="GO" id="GO:0022857">
    <property type="term" value="F:transmembrane transporter activity"/>
    <property type="evidence" value="ECO:0007669"/>
    <property type="project" value="TreeGrafter"/>
</dbReference>
<accession>A0A2T3FKZ3</accession>
<feature type="transmembrane region" description="Helical" evidence="7">
    <location>
        <begin position="305"/>
        <end position="328"/>
    </location>
</feature>
<keyword evidence="4 7" id="KW-0812">Transmembrane</keyword>
<evidence type="ECO:0000256" key="6">
    <source>
        <dbReference type="ARBA" id="ARBA00023136"/>
    </source>
</evidence>
<comment type="caution">
    <text evidence="9">The sequence shown here is derived from an EMBL/GenBank/DDBJ whole genome shotgun (WGS) entry which is preliminary data.</text>
</comment>
<dbReference type="Proteomes" id="UP000241048">
    <property type="component" value="Unassembled WGS sequence"/>
</dbReference>
<evidence type="ECO:0000256" key="5">
    <source>
        <dbReference type="ARBA" id="ARBA00022989"/>
    </source>
</evidence>
<dbReference type="InterPro" id="IPR004681">
    <property type="entry name" value="TRAP_DctM"/>
</dbReference>
<comment type="subcellular location">
    <subcellularLocation>
        <location evidence="1">Cell inner membrane</location>
        <topology evidence="1">Multi-pass membrane protein</topology>
    </subcellularLocation>
</comment>
<dbReference type="AlphaFoldDB" id="A0A2T3FKZ3"/>
<keyword evidence="3" id="KW-0997">Cell inner membrane</keyword>
<keyword evidence="5 7" id="KW-1133">Transmembrane helix</keyword>
<evidence type="ECO:0000313" key="9">
    <source>
        <dbReference type="EMBL" id="PST35930.1"/>
    </source>
</evidence>
<dbReference type="EMBL" id="PYLO01000006">
    <property type="protein sequence ID" value="PST35930.1"/>
    <property type="molecule type" value="Genomic_DNA"/>
</dbReference>
<sequence length="430" mass="45284">MMTLVLVVLFGLMLLGIPVAFAILSAGMAYLATTGGSMLVVAQRLIYGLNSFTLLAVPLFILVGNLMDFGGISKRLTDWAKSILGWLPGGLGIVTVFSCAIFAALTGSGPATVAAIGSIMLPSMLKAGYSRETSAGLVASAGALGPIIPPSIPMIIYGVTMNLSIPAMFMAGVVPGLVIALALSLVNVVFAYRNPEVLKHAKTMKFDFKESMKLFWKALGALGLPVLILGGIYGGIFTPTESAAVGIVYALILGFALKELKVKDLPKILINSLKTSTMVNFIIAAASLFSWVVSKSQIGIVISNAFISFVGGSQALYLFVLVVVLLIVGCLMDNVAATLILAPILIPVGIALGCNELHIGMLFCICLVVGFVTPPFGYNLFTAVSISGLNFKQIVKGALPFLLTEILLLFVFAYVPGIITWLPRLMGYGY</sequence>